<dbReference type="InterPro" id="IPR003615">
    <property type="entry name" value="HNH_nuc"/>
</dbReference>
<dbReference type="Pfam" id="PF13392">
    <property type="entry name" value="HNH_3"/>
    <property type="match status" value="1"/>
</dbReference>
<evidence type="ECO:0000259" key="1">
    <source>
        <dbReference type="Pfam" id="PF07463"/>
    </source>
</evidence>
<dbReference type="GO" id="GO:0004519">
    <property type="term" value="F:endonuclease activity"/>
    <property type="evidence" value="ECO:0007669"/>
    <property type="project" value="UniProtKB-KW"/>
</dbReference>
<dbReference type="Gene3D" id="3.90.75.20">
    <property type="match status" value="3"/>
</dbReference>
<organism evidence="3 4">
    <name type="scientific">Flammeovirga yaeyamensis</name>
    <dbReference type="NCBI Taxonomy" id="367791"/>
    <lineage>
        <taxon>Bacteria</taxon>
        <taxon>Pseudomonadati</taxon>
        <taxon>Bacteroidota</taxon>
        <taxon>Cytophagia</taxon>
        <taxon>Cytophagales</taxon>
        <taxon>Flammeovirgaceae</taxon>
        <taxon>Flammeovirga</taxon>
    </lineage>
</organism>
<dbReference type="Proteomes" id="UP000678679">
    <property type="component" value="Chromosome 2"/>
</dbReference>
<feature type="domain" description="NUMOD4" evidence="1">
    <location>
        <begin position="124"/>
        <end position="163"/>
    </location>
</feature>
<evidence type="ECO:0000259" key="2">
    <source>
        <dbReference type="Pfam" id="PF13392"/>
    </source>
</evidence>
<dbReference type="KEGG" id="fya:KMW28_27295"/>
<keyword evidence="3" id="KW-0378">Hydrolase</keyword>
<dbReference type="Pfam" id="PF07463">
    <property type="entry name" value="NUMOD4"/>
    <property type="match status" value="1"/>
</dbReference>
<dbReference type="EMBL" id="CP076133">
    <property type="protein sequence ID" value="QWG04607.1"/>
    <property type="molecule type" value="Genomic_DNA"/>
</dbReference>
<proteinExistence type="predicted"/>
<name>A0AAX1NBN4_9BACT</name>
<dbReference type="AlphaFoldDB" id="A0AAX1NBN4"/>
<sequence length="400" mass="45873">MDTKLYQISDDFPGYFINKQGQVWSELADTFLSPAMKGAALHVRLRVNGKRERYAVPLLMLKAFTRLTKLPSGYKYKYLDGDASNCALSNLDMYKPERKVVPTRKHLTFNDIDVSEYIELLDGEKWKQVDGKEKYGISNKGRVFSVSRSRLMKSHVNDGALCVGTVNGDIYLRRGVIIHFVDPTYEQSTHSVYFKDGNHHNYDVDNMIVRKQSLTFNELRKLMNIPHEKGEIWKQVYGASAYGVSNHGRVFNVHTGVLKLGGRLKDTTVKSERYYFRTSLRLDNGIIRSVGVHKLVARMFIDFNYIQKGLVVDHINADDTLNNHVSNLRVIKPRHNATRAKIGNNKTGYLGVEQLRSGLYRAVIRVNGVKHKSETVNTAHEAHELYLDMYEKQTGHRNIY</sequence>
<feature type="domain" description="HNH nuclease" evidence="2">
    <location>
        <begin position="305"/>
        <end position="337"/>
    </location>
</feature>
<dbReference type="InterPro" id="IPR044925">
    <property type="entry name" value="His-Me_finger_sf"/>
</dbReference>
<keyword evidence="3" id="KW-0540">Nuclease</keyword>
<reference evidence="3 4" key="1">
    <citation type="submission" date="2021-05" db="EMBL/GenBank/DDBJ databases">
        <title>Comparative genomic studies on the polysaccharide-degrading batcterial strains of the Flammeovirga genus.</title>
        <authorList>
            <person name="Zewei F."/>
            <person name="Zheng Z."/>
            <person name="Yu L."/>
            <person name="Ruyue G."/>
            <person name="Yanhong M."/>
            <person name="Yuanyuan C."/>
            <person name="Jingyan G."/>
            <person name="Wenjun H."/>
        </authorList>
    </citation>
    <scope>NUCLEOTIDE SEQUENCE [LARGE SCALE GENOMIC DNA]</scope>
    <source>
        <strain evidence="3 4">NBRC:100898</strain>
    </source>
</reference>
<dbReference type="GO" id="GO:0016788">
    <property type="term" value="F:hydrolase activity, acting on ester bonds"/>
    <property type="evidence" value="ECO:0007669"/>
    <property type="project" value="InterPro"/>
</dbReference>
<dbReference type="RefSeq" id="WP_169665499.1">
    <property type="nucleotide sequence ID" value="NZ_CP076133.1"/>
</dbReference>
<accession>A0AAX1NBN4</accession>
<evidence type="ECO:0000313" key="4">
    <source>
        <dbReference type="Proteomes" id="UP000678679"/>
    </source>
</evidence>
<gene>
    <name evidence="3" type="ORF">KMW28_27295</name>
</gene>
<evidence type="ECO:0000313" key="3">
    <source>
        <dbReference type="EMBL" id="QWG04607.1"/>
    </source>
</evidence>
<dbReference type="SUPFAM" id="SSF54060">
    <property type="entry name" value="His-Me finger endonucleases"/>
    <property type="match status" value="2"/>
</dbReference>
<dbReference type="InterPro" id="IPR010902">
    <property type="entry name" value="NUMOD4"/>
</dbReference>
<keyword evidence="4" id="KW-1185">Reference proteome</keyword>
<keyword evidence="3" id="KW-0255">Endonuclease</keyword>
<protein>
    <submittedName>
        <fullName evidence="3">NUMOD4 motif-containing HNH endonuclease</fullName>
    </submittedName>
</protein>